<dbReference type="Proteomes" id="UP000648722">
    <property type="component" value="Unassembled WGS sequence"/>
</dbReference>
<accession>A0ABQ1XX77</accession>
<keyword evidence="3 5" id="KW-0067">ATP-binding</keyword>
<dbReference type="InterPro" id="IPR017911">
    <property type="entry name" value="MacB-like_ATP-bd"/>
</dbReference>
<evidence type="ECO:0000313" key="6">
    <source>
        <dbReference type="Proteomes" id="UP000648722"/>
    </source>
</evidence>
<proteinExistence type="predicted"/>
<dbReference type="Gene3D" id="3.40.50.300">
    <property type="entry name" value="P-loop containing nucleotide triphosphate hydrolases"/>
    <property type="match status" value="1"/>
</dbReference>
<dbReference type="GO" id="GO:0005524">
    <property type="term" value="F:ATP binding"/>
    <property type="evidence" value="ECO:0007669"/>
    <property type="project" value="UniProtKB-KW"/>
</dbReference>
<keyword evidence="6" id="KW-1185">Reference proteome</keyword>
<comment type="caution">
    <text evidence="5">The sequence shown here is derived from an EMBL/GenBank/DDBJ whole genome shotgun (WGS) entry which is preliminary data.</text>
</comment>
<dbReference type="SUPFAM" id="SSF52540">
    <property type="entry name" value="P-loop containing nucleoside triphosphate hydrolases"/>
    <property type="match status" value="1"/>
</dbReference>
<dbReference type="PROSITE" id="PS00211">
    <property type="entry name" value="ABC_TRANSPORTER_1"/>
    <property type="match status" value="1"/>
</dbReference>
<dbReference type="RefSeq" id="WP_188452748.1">
    <property type="nucleotide sequence ID" value="NZ_BMFS01000011.1"/>
</dbReference>
<organism evidence="5 6">
    <name type="scientific">Glycocaulis albus</name>
    <dbReference type="NCBI Taxonomy" id="1382801"/>
    <lineage>
        <taxon>Bacteria</taxon>
        <taxon>Pseudomonadati</taxon>
        <taxon>Pseudomonadota</taxon>
        <taxon>Alphaproteobacteria</taxon>
        <taxon>Maricaulales</taxon>
        <taxon>Maricaulaceae</taxon>
        <taxon>Glycocaulis</taxon>
    </lineage>
</organism>
<dbReference type="InterPro" id="IPR015854">
    <property type="entry name" value="ABC_transpr_LolD-like"/>
</dbReference>
<dbReference type="Pfam" id="PF00005">
    <property type="entry name" value="ABC_tran"/>
    <property type="match status" value="1"/>
</dbReference>
<feature type="domain" description="ABC transporter" evidence="4">
    <location>
        <begin position="11"/>
        <end position="238"/>
    </location>
</feature>
<dbReference type="EMBL" id="BMFS01000011">
    <property type="protein sequence ID" value="GGH06066.1"/>
    <property type="molecule type" value="Genomic_DNA"/>
</dbReference>
<dbReference type="InterPro" id="IPR027417">
    <property type="entry name" value="P-loop_NTPase"/>
</dbReference>
<keyword evidence="1" id="KW-0813">Transport</keyword>
<protein>
    <submittedName>
        <fullName evidence="5">ABC transporter ATP-binding protein</fullName>
    </submittedName>
</protein>
<evidence type="ECO:0000256" key="2">
    <source>
        <dbReference type="ARBA" id="ARBA00022741"/>
    </source>
</evidence>
<evidence type="ECO:0000256" key="3">
    <source>
        <dbReference type="ARBA" id="ARBA00022840"/>
    </source>
</evidence>
<dbReference type="CDD" id="cd03255">
    <property type="entry name" value="ABC_MJ0796_LolCDE_FtsE"/>
    <property type="match status" value="1"/>
</dbReference>
<name>A0ABQ1XX77_9PROT</name>
<reference evidence="6" key="1">
    <citation type="journal article" date="2019" name="Int. J. Syst. Evol. Microbiol.">
        <title>The Global Catalogue of Microorganisms (GCM) 10K type strain sequencing project: providing services to taxonomists for standard genome sequencing and annotation.</title>
        <authorList>
            <consortium name="The Broad Institute Genomics Platform"/>
            <consortium name="The Broad Institute Genome Sequencing Center for Infectious Disease"/>
            <person name="Wu L."/>
            <person name="Ma J."/>
        </authorList>
    </citation>
    <scope>NUCLEOTIDE SEQUENCE [LARGE SCALE GENOMIC DNA]</scope>
    <source>
        <strain evidence="6">CGMCC 1.12766</strain>
    </source>
</reference>
<evidence type="ECO:0000256" key="1">
    <source>
        <dbReference type="ARBA" id="ARBA00022448"/>
    </source>
</evidence>
<dbReference type="InterPro" id="IPR003439">
    <property type="entry name" value="ABC_transporter-like_ATP-bd"/>
</dbReference>
<dbReference type="InterPro" id="IPR017871">
    <property type="entry name" value="ABC_transporter-like_CS"/>
</dbReference>
<gene>
    <name evidence="5" type="ORF">GCM10007420_23160</name>
</gene>
<dbReference type="InterPro" id="IPR003593">
    <property type="entry name" value="AAA+_ATPase"/>
</dbReference>
<dbReference type="SMART" id="SM00382">
    <property type="entry name" value="AAA"/>
    <property type="match status" value="1"/>
</dbReference>
<dbReference type="PANTHER" id="PTHR24220">
    <property type="entry name" value="IMPORT ATP-BINDING PROTEIN"/>
    <property type="match status" value="1"/>
</dbReference>
<keyword evidence="2" id="KW-0547">Nucleotide-binding</keyword>
<evidence type="ECO:0000259" key="4">
    <source>
        <dbReference type="PROSITE" id="PS50893"/>
    </source>
</evidence>
<evidence type="ECO:0000313" key="5">
    <source>
        <dbReference type="EMBL" id="GGH06066.1"/>
    </source>
</evidence>
<dbReference type="PROSITE" id="PS50893">
    <property type="entry name" value="ABC_TRANSPORTER_2"/>
    <property type="match status" value="1"/>
</dbReference>
<sequence length="239" mass="25274">MAGDRAPAEILKAEKAGRTYRSGKEEVAALTGTELSFHGGELTVLRGRSGSGKTTLLNLAGLLDRPTEGRIIFLGKDTRRLSDRKLALMRRGNLGYVLQDSGVVERMTALANAALPGFYAGLSPGRSRKLARAALEAVELGAKLHRPVGQLSGGERMRVGLARTLVLSPRLVICDEPTASLDAETANLVITRLREAAVGGSCILCASHDPIVIERADRLITLTGGKITGDERARDGGAP</sequence>